<evidence type="ECO:0000313" key="7">
    <source>
        <dbReference type="Proteomes" id="UP001183246"/>
    </source>
</evidence>
<proteinExistence type="inferred from homology"/>
<keyword evidence="4" id="KW-0560">Oxidoreductase</keyword>
<protein>
    <submittedName>
        <fullName evidence="6">Cysteine dioxygenase family protein</fullName>
    </submittedName>
</protein>
<evidence type="ECO:0000256" key="1">
    <source>
        <dbReference type="ARBA" id="ARBA00006622"/>
    </source>
</evidence>
<name>A0ABU2MRJ8_9ACTN</name>
<dbReference type="InterPro" id="IPR010300">
    <property type="entry name" value="CDO_1"/>
</dbReference>
<evidence type="ECO:0000256" key="3">
    <source>
        <dbReference type="ARBA" id="ARBA00022964"/>
    </source>
</evidence>
<organism evidence="6 7">
    <name type="scientific">Streptomyces litchfieldiae</name>
    <dbReference type="NCBI Taxonomy" id="3075543"/>
    <lineage>
        <taxon>Bacteria</taxon>
        <taxon>Bacillati</taxon>
        <taxon>Actinomycetota</taxon>
        <taxon>Actinomycetes</taxon>
        <taxon>Kitasatosporales</taxon>
        <taxon>Streptomycetaceae</taxon>
        <taxon>Streptomyces</taxon>
    </lineage>
</organism>
<keyword evidence="2" id="KW-0479">Metal-binding</keyword>
<evidence type="ECO:0000256" key="2">
    <source>
        <dbReference type="ARBA" id="ARBA00022723"/>
    </source>
</evidence>
<dbReference type="Proteomes" id="UP001183246">
    <property type="component" value="Unassembled WGS sequence"/>
</dbReference>
<evidence type="ECO:0000256" key="5">
    <source>
        <dbReference type="ARBA" id="ARBA00023004"/>
    </source>
</evidence>
<dbReference type="GO" id="GO:0051213">
    <property type="term" value="F:dioxygenase activity"/>
    <property type="evidence" value="ECO:0007669"/>
    <property type="project" value="UniProtKB-KW"/>
</dbReference>
<comment type="caution">
    <text evidence="6">The sequence shown here is derived from an EMBL/GenBank/DDBJ whole genome shotgun (WGS) entry which is preliminary data.</text>
</comment>
<keyword evidence="7" id="KW-1185">Reference proteome</keyword>
<dbReference type="EMBL" id="JAVREL010000008">
    <property type="protein sequence ID" value="MDT0344101.1"/>
    <property type="molecule type" value="Genomic_DNA"/>
</dbReference>
<comment type="similarity">
    <text evidence="1">Belongs to the cysteine dioxygenase family.</text>
</comment>
<dbReference type="SUPFAM" id="SSF51182">
    <property type="entry name" value="RmlC-like cupins"/>
    <property type="match status" value="1"/>
</dbReference>
<accession>A0ABU2MRJ8</accession>
<sequence>MSLPTPVVLSPGELADTVRRFAARPALWRPLVRFTSPGRHYRRLEVTADHEVWLLTWLPGQGTEIHDHGGSAGSFGVVEGALTERAFHAPAPAPRLLGTGAVRAFGPRHIHQVTNRGARPAVSIHAYAPALTTQSYYAQDADGGLTLVRTDAVTE</sequence>
<keyword evidence="5" id="KW-0408">Iron</keyword>
<dbReference type="InterPro" id="IPR014710">
    <property type="entry name" value="RmlC-like_jellyroll"/>
</dbReference>
<evidence type="ECO:0000256" key="4">
    <source>
        <dbReference type="ARBA" id="ARBA00023002"/>
    </source>
</evidence>
<dbReference type="Gene3D" id="2.60.120.10">
    <property type="entry name" value="Jelly Rolls"/>
    <property type="match status" value="1"/>
</dbReference>
<gene>
    <name evidence="6" type="ORF">RM590_15955</name>
</gene>
<dbReference type="RefSeq" id="WP_311705230.1">
    <property type="nucleotide sequence ID" value="NZ_JAVREL010000008.1"/>
</dbReference>
<dbReference type="InterPro" id="IPR011051">
    <property type="entry name" value="RmlC_Cupin_sf"/>
</dbReference>
<dbReference type="PANTHER" id="PTHR12918:SF1">
    <property type="entry name" value="CYSTEINE DIOXYGENASE TYPE 1"/>
    <property type="match status" value="1"/>
</dbReference>
<dbReference type="Pfam" id="PF05995">
    <property type="entry name" value="CDO_I"/>
    <property type="match status" value="1"/>
</dbReference>
<evidence type="ECO:0000313" key="6">
    <source>
        <dbReference type="EMBL" id="MDT0344101.1"/>
    </source>
</evidence>
<keyword evidence="3 6" id="KW-0223">Dioxygenase</keyword>
<dbReference type="CDD" id="cd10548">
    <property type="entry name" value="cupin_CDO"/>
    <property type="match status" value="1"/>
</dbReference>
<dbReference type="PANTHER" id="PTHR12918">
    <property type="entry name" value="CYSTEINE DIOXYGENASE"/>
    <property type="match status" value="1"/>
</dbReference>
<reference evidence="7" key="1">
    <citation type="submission" date="2023-07" db="EMBL/GenBank/DDBJ databases">
        <title>30 novel species of actinomycetes from the DSMZ collection.</title>
        <authorList>
            <person name="Nouioui I."/>
        </authorList>
    </citation>
    <scope>NUCLEOTIDE SEQUENCE [LARGE SCALE GENOMIC DNA]</scope>
    <source>
        <strain evidence="7">DSM 44938</strain>
    </source>
</reference>